<dbReference type="GO" id="GO:0008270">
    <property type="term" value="F:zinc ion binding"/>
    <property type="evidence" value="ECO:0007669"/>
    <property type="project" value="UniProtKB-KW"/>
</dbReference>
<dbReference type="InterPro" id="IPR059161">
    <property type="entry name" value="Znf-C2H2_STOP1/2_3rd"/>
</dbReference>
<evidence type="ECO:0000256" key="1">
    <source>
        <dbReference type="ARBA" id="ARBA00004123"/>
    </source>
</evidence>
<evidence type="ECO:0000259" key="10">
    <source>
        <dbReference type="PROSITE" id="PS50157"/>
    </source>
</evidence>
<feature type="domain" description="C2H2-type" evidence="10">
    <location>
        <begin position="161"/>
        <end position="188"/>
    </location>
</feature>
<evidence type="ECO:0000256" key="6">
    <source>
        <dbReference type="ARBA" id="ARBA00023015"/>
    </source>
</evidence>
<keyword evidence="5" id="KW-0862">Zinc</keyword>
<dbReference type="GO" id="GO:0005634">
    <property type="term" value="C:nucleus"/>
    <property type="evidence" value="ECO:0007669"/>
    <property type="project" value="UniProtKB-SubCell"/>
</dbReference>
<gene>
    <name evidence="12" type="ORF">ZIOFF_027758</name>
</gene>
<organism evidence="12 13">
    <name type="scientific">Zingiber officinale</name>
    <name type="common">Ginger</name>
    <name type="synonym">Amomum zingiber</name>
    <dbReference type="NCBI Taxonomy" id="94328"/>
    <lineage>
        <taxon>Eukaryota</taxon>
        <taxon>Viridiplantae</taxon>
        <taxon>Streptophyta</taxon>
        <taxon>Embryophyta</taxon>
        <taxon>Tracheophyta</taxon>
        <taxon>Spermatophyta</taxon>
        <taxon>Magnoliopsida</taxon>
        <taxon>Liliopsida</taxon>
        <taxon>Zingiberales</taxon>
        <taxon>Zingiberaceae</taxon>
        <taxon>Zingiber</taxon>
    </lineage>
</organism>
<keyword evidence="7" id="KW-0804">Transcription</keyword>
<dbReference type="Pfam" id="PF22995">
    <property type="entry name" value="C2CH-3rd_BIRD-IDD"/>
    <property type="match status" value="1"/>
</dbReference>
<keyword evidence="13" id="KW-1185">Reference proteome</keyword>
<dbReference type="PROSITE" id="PS50868">
    <property type="entry name" value="POST_SET"/>
    <property type="match status" value="1"/>
</dbReference>
<evidence type="ECO:0000256" key="4">
    <source>
        <dbReference type="ARBA" id="ARBA00022771"/>
    </source>
</evidence>
<comment type="subcellular location">
    <subcellularLocation>
        <location evidence="1">Nucleus</location>
    </subcellularLocation>
</comment>
<evidence type="ECO:0000259" key="11">
    <source>
        <dbReference type="PROSITE" id="PS50868"/>
    </source>
</evidence>
<keyword evidence="2" id="KW-0479">Metal-binding</keyword>
<evidence type="ECO:0000256" key="9">
    <source>
        <dbReference type="PROSITE-ProRule" id="PRU00042"/>
    </source>
</evidence>
<keyword evidence="4 9" id="KW-0863">Zinc-finger</keyword>
<dbReference type="EMBL" id="JACMSC010000008">
    <property type="protein sequence ID" value="KAG6509753.1"/>
    <property type="molecule type" value="Genomic_DNA"/>
</dbReference>
<dbReference type="OrthoDB" id="6354171at2759"/>
<evidence type="ECO:0000313" key="13">
    <source>
        <dbReference type="Proteomes" id="UP000734854"/>
    </source>
</evidence>
<dbReference type="InterPro" id="IPR003616">
    <property type="entry name" value="Post-SET_dom"/>
</dbReference>
<protein>
    <submittedName>
        <fullName evidence="12">Uncharacterized protein</fullName>
    </submittedName>
</protein>
<dbReference type="Proteomes" id="UP000734854">
    <property type="component" value="Unassembled WGS sequence"/>
</dbReference>
<comment type="caution">
    <text evidence="12">The sequence shown here is derived from an EMBL/GenBank/DDBJ whole genome shotgun (WGS) entry which is preliminary data.</text>
</comment>
<dbReference type="InterPro" id="IPR043584">
    <property type="entry name" value="WIP1/2/3/4/5/6"/>
</dbReference>
<keyword evidence="8" id="KW-0539">Nucleus</keyword>
<dbReference type="Pfam" id="PF13912">
    <property type="entry name" value="zf-C2H2_6"/>
    <property type="match status" value="1"/>
</dbReference>
<dbReference type="SMART" id="SM00355">
    <property type="entry name" value="ZnF_C2H2"/>
    <property type="match status" value="4"/>
</dbReference>
<reference evidence="12 13" key="1">
    <citation type="submission" date="2020-08" db="EMBL/GenBank/DDBJ databases">
        <title>Plant Genome Project.</title>
        <authorList>
            <person name="Zhang R.-G."/>
        </authorList>
    </citation>
    <scope>NUCLEOTIDE SEQUENCE [LARGE SCALE GENOMIC DNA]</scope>
    <source>
        <tissue evidence="12">Rhizome</tissue>
    </source>
</reference>
<dbReference type="InterPro" id="IPR013087">
    <property type="entry name" value="Znf_C2H2_type"/>
</dbReference>
<dbReference type="Pfam" id="PF23115">
    <property type="entry name" value="zf-C2H2_STOP2_3rd"/>
    <property type="match status" value="1"/>
</dbReference>
<dbReference type="PANTHER" id="PTHR45878">
    <property type="entry name" value="ZINC FINGER PROTEIN WIP2"/>
    <property type="match status" value="1"/>
</dbReference>
<keyword evidence="3" id="KW-0677">Repeat</keyword>
<dbReference type="PROSITE" id="PS50157">
    <property type="entry name" value="ZINC_FINGER_C2H2_2"/>
    <property type="match status" value="1"/>
</dbReference>
<accession>A0A8J5GQZ5</accession>
<evidence type="ECO:0000256" key="2">
    <source>
        <dbReference type="ARBA" id="ARBA00022723"/>
    </source>
</evidence>
<proteinExistence type="predicted"/>
<evidence type="ECO:0000256" key="7">
    <source>
        <dbReference type="ARBA" id="ARBA00023163"/>
    </source>
</evidence>
<dbReference type="InterPro" id="IPR055187">
    <property type="entry name" value="C2CH-3rd_BIRD-IDD"/>
</dbReference>
<keyword evidence="6" id="KW-0805">Transcription regulation</keyword>
<dbReference type="GO" id="GO:0003700">
    <property type="term" value="F:DNA-binding transcription factor activity"/>
    <property type="evidence" value="ECO:0007669"/>
    <property type="project" value="InterPro"/>
</dbReference>
<feature type="domain" description="Post-SET" evidence="11">
    <location>
        <begin position="209"/>
        <end position="225"/>
    </location>
</feature>
<dbReference type="PANTHER" id="PTHR45878:SF1">
    <property type="entry name" value="ZINC FINGER PROTEIN WIP2"/>
    <property type="match status" value="1"/>
</dbReference>
<evidence type="ECO:0000256" key="8">
    <source>
        <dbReference type="ARBA" id="ARBA00023242"/>
    </source>
</evidence>
<dbReference type="AlphaFoldDB" id="A0A8J5GQZ5"/>
<dbReference type="PROSITE" id="PS00028">
    <property type="entry name" value="ZINC_FINGER_C2H2_1"/>
    <property type="match status" value="1"/>
</dbReference>
<evidence type="ECO:0000256" key="3">
    <source>
        <dbReference type="ARBA" id="ARBA00022737"/>
    </source>
</evidence>
<evidence type="ECO:0000313" key="12">
    <source>
        <dbReference type="EMBL" id="KAG6509753.1"/>
    </source>
</evidence>
<evidence type="ECO:0000256" key="5">
    <source>
        <dbReference type="ARBA" id="ARBA00022833"/>
    </source>
</evidence>
<name>A0A8J5GQZ5_ZINOF</name>
<sequence>MHVLTKQSQLPLSPNSFLLLPMGLRETFSVECSSLGFFLQPQWLHHLPPSSASFTAVEPCEAECLPLLSKLEEAAENNIKEETTYCFDEEDVALNIGLPGAAASAAAAAADEEEEKSSLICEKEEQMVIVKEGLVIDGLSIRSSRYWIPTPAQILIGPEQFACSVCNKTFNRYNNLQMHMWGHGPEYRKGRESLKGVGSSTEAAGAALMKLPCYCCAEGCKNSVGHPRGRPLKDFRTLQTHYKRKHVAARCFGCRKCGKPFAVRGDWRTHEKNCGRLWSCSCGSRFRHKRSLNDHVRSFGAGHDATATFTTTTVSAAANGDRDHRD</sequence>